<protein>
    <submittedName>
        <fullName evidence="3">ATPase AAA</fullName>
    </submittedName>
</protein>
<keyword evidence="1" id="KW-0812">Transmembrane</keyword>
<keyword evidence="1" id="KW-0472">Membrane</keyword>
<dbReference type="PATRIC" id="fig|92706.3.peg.1502"/>
<dbReference type="CDD" id="cd18809">
    <property type="entry name" value="SF1_C_RecD"/>
    <property type="match status" value="1"/>
</dbReference>
<dbReference type="HOGENOM" id="CLU_011470_0_0_11"/>
<reference evidence="3 4" key="1">
    <citation type="submission" date="2015-04" db="EMBL/GenBank/DDBJ databases">
        <title>Complete Genome Sequence of Brevibacterium flavum ATCC 15168.</title>
        <authorList>
            <person name="Ahn J."/>
            <person name="Park G."/>
            <person name="Jeon W."/>
            <person name="Jang Y."/>
            <person name="Jang M."/>
            <person name="Lee H."/>
            <person name="Lee H."/>
        </authorList>
    </citation>
    <scope>NUCLEOTIDE SEQUENCE [LARGE SCALE GENOMIC DNA]</scope>
    <source>
        <strain evidence="3 4">ATCC 15168</strain>
    </source>
</reference>
<gene>
    <name evidence="3" type="ORF">YH66_07210</name>
</gene>
<dbReference type="RefSeq" id="WP_003861543.1">
    <property type="nucleotide sequence ID" value="NZ_CP011309.1"/>
</dbReference>
<dbReference type="SUPFAM" id="SSF52540">
    <property type="entry name" value="P-loop containing nucleoside triphosphate hydrolases"/>
    <property type="match status" value="2"/>
</dbReference>
<dbReference type="InterPro" id="IPR010285">
    <property type="entry name" value="DNA_helicase_pif1-like_DEAD"/>
</dbReference>
<organism evidence="3 4">
    <name type="scientific">[Brevibacterium] flavum</name>
    <dbReference type="NCBI Taxonomy" id="92706"/>
    <lineage>
        <taxon>Bacteria</taxon>
        <taxon>Bacillati</taxon>
        <taxon>Actinomycetota</taxon>
        <taxon>Actinomycetes</taxon>
        <taxon>Mycobacteriales</taxon>
        <taxon>Corynebacteriaceae</taxon>
        <taxon>Corynebacterium</taxon>
    </lineage>
</organism>
<keyword evidence="1" id="KW-1133">Transmembrane helix</keyword>
<dbReference type="GO" id="GO:0003678">
    <property type="term" value="F:DNA helicase activity"/>
    <property type="evidence" value="ECO:0007669"/>
    <property type="project" value="InterPro"/>
</dbReference>
<evidence type="ECO:0000313" key="4">
    <source>
        <dbReference type="Proteomes" id="UP000034037"/>
    </source>
</evidence>
<dbReference type="AlphaFoldDB" id="A0A0F6WQF3"/>
<dbReference type="InterPro" id="IPR036420">
    <property type="entry name" value="BRCT_dom_sf"/>
</dbReference>
<dbReference type="Proteomes" id="UP000034037">
    <property type="component" value="Chromosome"/>
</dbReference>
<feature type="transmembrane region" description="Helical" evidence="1">
    <location>
        <begin position="1044"/>
        <end position="1065"/>
    </location>
</feature>
<dbReference type="GO" id="GO:0006281">
    <property type="term" value="P:DNA repair"/>
    <property type="evidence" value="ECO:0007669"/>
    <property type="project" value="InterPro"/>
</dbReference>
<dbReference type="Gene3D" id="3.40.50.10190">
    <property type="entry name" value="BRCT domain"/>
    <property type="match status" value="1"/>
</dbReference>
<proteinExistence type="predicted"/>
<keyword evidence="4" id="KW-1185">Reference proteome</keyword>
<evidence type="ECO:0000259" key="2">
    <source>
        <dbReference type="Pfam" id="PF05970"/>
    </source>
</evidence>
<evidence type="ECO:0000313" key="3">
    <source>
        <dbReference type="EMBL" id="AKF27351.1"/>
    </source>
</evidence>
<evidence type="ECO:0000256" key="1">
    <source>
        <dbReference type="SAM" id="Phobius"/>
    </source>
</evidence>
<dbReference type="GO" id="GO:0000723">
    <property type="term" value="P:telomere maintenance"/>
    <property type="evidence" value="ECO:0007669"/>
    <property type="project" value="InterPro"/>
</dbReference>
<dbReference type="Gene3D" id="3.40.50.300">
    <property type="entry name" value="P-loop containing nucleotide triphosphate hydrolases"/>
    <property type="match status" value="1"/>
</dbReference>
<dbReference type="InterPro" id="IPR027417">
    <property type="entry name" value="P-loop_NTPase"/>
</dbReference>
<dbReference type="PANTHER" id="PTHR47642">
    <property type="entry name" value="ATP-DEPENDENT DNA HELICASE"/>
    <property type="match status" value="1"/>
</dbReference>
<sequence>MSVIITSEFELALESIRSGKNVLITGKAGTGKSTLLRNYLESNHQKNVLVTAPTGVAALNVDGFTIHRTFGLRPGLYPDDLKPGGKWHPGANTAAVLRTVDVLVIDEISMVRADLFDMVDLALRRIRKTDAPFGGVQLVLVGDLLQLPPVVTDYEAELFKTNWDSPYFFSSHCYPELEISNITLTTVWRQTDEEFIEVLNQVREGSLGKAALEVLNGQVDPAFKAPGDWVTLAAHRRTVEKINQERLNELDAPKLISIAEYSGQTDEKSFIGSSELHYAIGARVMTIINDGAGRFVNGSFGTVVSASPDSISVHLDHNDEVVTLGKHTWEVKQPSTASGSLSSEPVGTIKQFPIILAWAITIHKSQGKTIPKLFINLTGGTATDGQFYVALSRGVSLENLKFSALVEERHIRANNWLVRRIRREITPKISPSRLVFLSFDGVRFGISDHVARIHAIILENGKVVANFGSWINPMSDLGEFGRKNAVPSGGLAMAPALGDFWPLLLRQAAGGIVIGDELPMLEHAVRHQEKGLKIALGTGYDISEFYVIPAGSNVMTRCESMVATFQQNPFPIDHGEIVPPTALETEGALFIPTWADQTPILLDPTRATDSDNAWAAFSGANVTVQDKGELEETAELLSAWAISRGFWNQELYEDVKARAFQVGLNSVNIEVPSENNQNISELLAPGTRIAFTGRNHLLGGPADDDRLKQLCADRELEYKTSVSKTKCDVLIAGDLASMSRKAQNAREYGKPIISQEDFEHWYANGPFSRQPSGSASDASILEVSAVENPVKLRKTESPSTSLAQDGALENSAYTWVKPDEFLERGTRVAFRGSTFVNGNLYSHGESLQTLCESLGLEYKQAVTKTRSDLLVTDDPHATDGKMGLALRYSKPLMHLSDFSAWASKKLESQTENTESIDTVHVEESLVDSRISIPSEQPVMAPVLEEPTEETIQDSSIPTLSNDTALDPTPQELMDRAHQHQAQVIQERMHSWSAPLPVSEPHIQHAESLPNKSVARFKKWGIATVVTFVLSIIVGAAGAVSIGAFGVLVSFVMTFVVAGTGIHALIEKNRKK</sequence>
<feature type="transmembrane region" description="Helical" evidence="1">
    <location>
        <begin position="1019"/>
        <end position="1038"/>
    </location>
</feature>
<dbReference type="InterPro" id="IPR051055">
    <property type="entry name" value="PIF1_helicase"/>
</dbReference>
<feature type="domain" description="DNA helicase Pif1-like DEAD-box helicase" evidence="2">
    <location>
        <begin position="17"/>
        <end position="207"/>
    </location>
</feature>
<name>A0A0F6WQF3_9CORY</name>
<dbReference type="FunFam" id="3.40.50.300:FF:001498">
    <property type="entry name" value="ATP-dependent DNA helicase"/>
    <property type="match status" value="1"/>
</dbReference>
<dbReference type="EMBL" id="CP011309">
    <property type="protein sequence ID" value="AKF27351.1"/>
    <property type="molecule type" value="Genomic_DNA"/>
</dbReference>
<dbReference type="Pfam" id="PF05970">
    <property type="entry name" value="PIF1"/>
    <property type="match status" value="1"/>
</dbReference>
<dbReference type="CDD" id="cd18037">
    <property type="entry name" value="DEXSc_Pif1_like"/>
    <property type="match status" value="1"/>
</dbReference>
<accession>A0A0F6WQF3</accession>